<reference evidence="3" key="1">
    <citation type="journal article" date="2019" name="Int. J. Syst. Evol. Microbiol.">
        <title>The Global Catalogue of Microorganisms (GCM) 10K type strain sequencing project: providing services to taxonomists for standard genome sequencing and annotation.</title>
        <authorList>
            <consortium name="The Broad Institute Genomics Platform"/>
            <consortium name="The Broad Institute Genome Sequencing Center for Infectious Disease"/>
            <person name="Wu L."/>
            <person name="Ma J."/>
        </authorList>
    </citation>
    <scope>NUCLEOTIDE SEQUENCE [LARGE SCALE GENOMIC DNA]</scope>
    <source>
        <strain evidence="3">JCM 18055</strain>
    </source>
</reference>
<dbReference type="RefSeq" id="WP_345377672.1">
    <property type="nucleotide sequence ID" value="NZ_BAABIC010000001.1"/>
</dbReference>
<keyword evidence="1" id="KW-1133">Transmembrane helix</keyword>
<dbReference type="EMBL" id="BAABIC010000001">
    <property type="protein sequence ID" value="GAA4673858.1"/>
    <property type="molecule type" value="Genomic_DNA"/>
</dbReference>
<keyword evidence="1" id="KW-0812">Transmembrane</keyword>
<evidence type="ECO:0000256" key="1">
    <source>
        <dbReference type="SAM" id="Phobius"/>
    </source>
</evidence>
<gene>
    <name evidence="2" type="ORF">GCM10023215_01700</name>
</gene>
<keyword evidence="1" id="KW-0472">Membrane</keyword>
<name>A0ABP8VVK1_9PSEU</name>
<sequence>MSSPRRPLVLPDIEPATQLLPVVPRHGVPEPRVEVDDYLAELPEPVAVSRRRDPLLWAAAALPVLALLAILLIMFL</sequence>
<comment type="caution">
    <text evidence="2">The sequence shown here is derived from an EMBL/GenBank/DDBJ whole genome shotgun (WGS) entry which is preliminary data.</text>
</comment>
<feature type="transmembrane region" description="Helical" evidence="1">
    <location>
        <begin position="55"/>
        <end position="75"/>
    </location>
</feature>
<proteinExistence type="predicted"/>
<protein>
    <submittedName>
        <fullName evidence="2">Uncharacterized protein</fullName>
    </submittedName>
</protein>
<organism evidence="2 3">
    <name type="scientific">Pseudonocardia yuanmonensis</name>
    <dbReference type="NCBI Taxonomy" id="1095914"/>
    <lineage>
        <taxon>Bacteria</taxon>
        <taxon>Bacillati</taxon>
        <taxon>Actinomycetota</taxon>
        <taxon>Actinomycetes</taxon>
        <taxon>Pseudonocardiales</taxon>
        <taxon>Pseudonocardiaceae</taxon>
        <taxon>Pseudonocardia</taxon>
    </lineage>
</organism>
<keyword evidence="3" id="KW-1185">Reference proteome</keyword>
<evidence type="ECO:0000313" key="3">
    <source>
        <dbReference type="Proteomes" id="UP001500325"/>
    </source>
</evidence>
<dbReference type="Proteomes" id="UP001500325">
    <property type="component" value="Unassembled WGS sequence"/>
</dbReference>
<evidence type="ECO:0000313" key="2">
    <source>
        <dbReference type="EMBL" id="GAA4673858.1"/>
    </source>
</evidence>
<accession>A0ABP8VVK1</accession>